<proteinExistence type="predicted"/>
<dbReference type="EMBL" id="HBGY01031799">
    <property type="protein sequence ID" value="CAD9610668.1"/>
    <property type="molecule type" value="Transcribed_RNA"/>
</dbReference>
<organism evidence="2">
    <name type="scientific">Leptocylindrus danicus</name>
    <dbReference type="NCBI Taxonomy" id="163516"/>
    <lineage>
        <taxon>Eukaryota</taxon>
        <taxon>Sar</taxon>
        <taxon>Stramenopiles</taxon>
        <taxon>Ochrophyta</taxon>
        <taxon>Bacillariophyta</taxon>
        <taxon>Coscinodiscophyceae</taxon>
        <taxon>Chaetocerotophycidae</taxon>
        <taxon>Leptocylindrales</taxon>
        <taxon>Leptocylindraceae</taxon>
        <taxon>Leptocylindrus</taxon>
    </lineage>
</organism>
<protein>
    <submittedName>
        <fullName evidence="2">Uncharacterized protein</fullName>
    </submittedName>
</protein>
<feature type="region of interest" description="Disordered" evidence="1">
    <location>
        <begin position="49"/>
        <end position="96"/>
    </location>
</feature>
<evidence type="ECO:0000256" key="1">
    <source>
        <dbReference type="SAM" id="MobiDB-lite"/>
    </source>
</evidence>
<feature type="region of interest" description="Disordered" evidence="1">
    <location>
        <begin position="1"/>
        <end position="32"/>
    </location>
</feature>
<evidence type="ECO:0000313" key="2">
    <source>
        <dbReference type="EMBL" id="CAD9610668.1"/>
    </source>
</evidence>
<dbReference type="AlphaFoldDB" id="A0A7S2LMA2"/>
<sequence length="254" mass="28579">MLQARSALRQQNQFKNNENSSVGLKSKKLGGARKSVAFSKSNSIENFSSKTPLKKVDSSAATPKSTGRRALGDISNKKGGRRINNGGSKKFGESKGKQTFSKPVVTFAKKELKALNSKGVKSIGTKKPTASFFEDDDVSDIELAFGRTYEPEKFLDDVSDCSADLRDTRETIRKFYQETGAFTDYEYERNEQELNKQVEELYRKDLEDIISYEYEEDLNDVDALLGDLDLMDDFDGENPGERFFQEVLYSDDGI</sequence>
<reference evidence="2" key="1">
    <citation type="submission" date="2021-01" db="EMBL/GenBank/DDBJ databases">
        <authorList>
            <person name="Corre E."/>
            <person name="Pelletier E."/>
            <person name="Niang G."/>
            <person name="Scheremetjew M."/>
            <person name="Finn R."/>
            <person name="Kale V."/>
            <person name="Holt S."/>
            <person name="Cochrane G."/>
            <person name="Meng A."/>
            <person name="Brown T."/>
            <person name="Cohen L."/>
        </authorList>
    </citation>
    <scope>NUCLEOTIDE SEQUENCE</scope>
    <source>
        <strain evidence="2">B650</strain>
    </source>
</reference>
<accession>A0A7S2LMA2</accession>
<name>A0A7S2LMA2_9STRA</name>
<feature type="compositionally biased region" description="Polar residues" evidence="1">
    <location>
        <begin position="8"/>
        <end position="23"/>
    </location>
</feature>
<gene>
    <name evidence="2" type="ORF">LDAN0321_LOCUS19846</name>
</gene>